<gene>
    <name evidence="1" type="ORF">D7Z54_33050</name>
</gene>
<dbReference type="OrthoDB" id="2886756at2"/>
<name>A0A3R9P317_9BACI</name>
<accession>A0A3R9P317</accession>
<evidence type="ECO:0000313" key="1">
    <source>
        <dbReference type="EMBL" id="RSL29093.1"/>
    </source>
</evidence>
<comment type="caution">
    <text evidence="1">The sequence shown here is derived from an EMBL/GenBank/DDBJ whole genome shotgun (WGS) entry which is preliminary data.</text>
</comment>
<dbReference type="EMBL" id="RBVX01000095">
    <property type="protein sequence ID" value="RSL29093.1"/>
    <property type="molecule type" value="Genomic_DNA"/>
</dbReference>
<dbReference type="Proteomes" id="UP000275076">
    <property type="component" value="Unassembled WGS sequence"/>
</dbReference>
<proteinExistence type="predicted"/>
<reference evidence="1 2" key="1">
    <citation type="submission" date="2018-10" db="EMBL/GenBank/DDBJ databases">
        <title>Draft genome sequence of Bacillus salarius IM0101, isolated from a hypersaline soil in Inner Mongolia, China.</title>
        <authorList>
            <person name="Yamprayoonswat W."/>
            <person name="Boonvisut S."/>
            <person name="Jumpathong W."/>
            <person name="Sittihan S."/>
            <person name="Ruangsuj P."/>
            <person name="Wanthongcharoen S."/>
            <person name="Thongpramul N."/>
            <person name="Pimmason S."/>
            <person name="Yu B."/>
            <person name="Yasawong M."/>
        </authorList>
    </citation>
    <scope>NUCLEOTIDE SEQUENCE [LARGE SCALE GENOMIC DNA]</scope>
    <source>
        <strain evidence="1 2">IM0101</strain>
    </source>
</reference>
<sequence length="131" mass="14798">MATYDTTAATDYIRNNTIDNEDFLGADDDRKMALLNVADRTLRQTFPDLDDEVDADADGFPDEAVFQFAAVLGAQYNDTMIQMRRGVSSFGIDGINFTFMDWQQRDLSDFIPQSVYVQLGKSKRGIKFTTL</sequence>
<keyword evidence="2" id="KW-1185">Reference proteome</keyword>
<protein>
    <submittedName>
        <fullName evidence="1">Uncharacterized protein</fullName>
    </submittedName>
</protein>
<organism evidence="1 2">
    <name type="scientific">Salibacterium salarium</name>
    <dbReference type="NCBI Taxonomy" id="284579"/>
    <lineage>
        <taxon>Bacteria</taxon>
        <taxon>Bacillati</taxon>
        <taxon>Bacillota</taxon>
        <taxon>Bacilli</taxon>
        <taxon>Bacillales</taxon>
        <taxon>Bacillaceae</taxon>
    </lineage>
</organism>
<dbReference type="AlphaFoldDB" id="A0A3R9P317"/>
<evidence type="ECO:0000313" key="2">
    <source>
        <dbReference type="Proteomes" id="UP000275076"/>
    </source>
</evidence>
<dbReference type="RefSeq" id="WP_125563164.1">
    <property type="nucleotide sequence ID" value="NZ_RBVX01000095.1"/>
</dbReference>